<evidence type="ECO:0000313" key="2">
    <source>
        <dbReference type="EMBL" id="KIC92669.1"/>
    </source>
</evidence>
<protein>
    <recommendedName>
        <fullName evidence="1">Cupin type-2 domain-containing protein</fullName>
    </recommendedName>
</protein>
<dbReference type="STRING" id="1349421.OI18_21685"/>
<dbReference type="InterPro" id="IPR011051">
    <property type="entry name" value="RmlC_Cupin_sf"/>
</dbReference>
<comment type="caution">
    <text evidence="2">The sequence shown here is derived from an EMBL/GenBank/DDBJ whole genome shotgun (WGS) entry which is preliminary data.</text>
</comment>
<evidence type="ECO:0000259" key="1">
    <source>
        <dbReference type="Pfam" id="PF07883"/>
    </source>
</evidence>
<dbReference type="SUPFAM" id="SSF51182">
    <property type="entry name" value="RmlC-like cupins"/>
    <property type="match status" value="1"/>
</dbReference>
<dbReference type="PANTHER" id="PTHR36440">
    <property type="entry name" value="PUTATIVE (AFU_ORTHOLOGUE AFUA_8G07350)-RELATED"/>
    <property type="match status" value="1"/>
</dbReference>
<evidence type="ECO:0000313" key="3">
    <source>
        <dbReference type="Proteomes" id="UP000031408"/>
    </source>
</evidence>
<feature type="domain" description="Cupin type-2" evidence="1">
    <location>
        <begin position="41"/>
        <end position="108"/>
    </location>
</feature>
<proteinExistence type="predicted"/>
<dbReference type="InterPro" id="IPR053146">
    <property type="entry name" value="QDO-like"/>
</dbReference>
<organism evidence="2 3">
    <name type="scientific">Flavihumibacter solisilvae</name>
    <dbReference type="NCBI Taxonomy" id="1349421"/>
    <lineage>
        <taxon>Bacteria</taxon>
        <taxon>Pseudomonadati</taxon>
        <taxon>Bacteroidota</taxon>
        <taxon>Chitinophagia</taxon>
        <taxon>Chitinophagales</taxon>
        <taxon>Chitinophagaceae</taxon>
        <taxon>Flavihumibacter</taxon>
    </lineage>
</organism>
<dbReference type="Proteomes" id="UP000031408">
    <property type="component" value="Unassembled WGS sequence"/>
</dbReference>
<dbReference type="Gene3D" id="2.60.120.10">
    <property type="entry name" value="Jelly Rolls"/>
    <property type="match status" value="1"/>
</dbReference>
<accession>A0A0C1IQC5</accession>
<sequence length="157" mass="17828">MEMTGFLSNGTPENSRAIPGALFHFLAGGQQTNNAFSLIYIEVHKGNEPPAHTHQREDESYYILEGAIRFWIGDKVVDARAGDFIHLPKNIPHRFEVQSDYVKELMWITPSGLEQWFWDNSLPAADMRPLPIMTEPPAPEMIAHFVKSLSEYGVEMV</sequence>
<dbReference type="OrthoDB" id="1423961at2"/>
<dbReference type="RefSeq" id="WP_039143972.1">
    <property type="nucleotide sequence ID" value="NZ_JSVC01000033.1"/>
</dbReference>
<name>A0A0C1IQC5_9BACT</name>
<reference evidence="2 3" key="1">
    <citation type="submission" date="2014-11" db="EMBL/GenBank/DDBJ databases">
        <title>Genome sequence of Flavihumibacter solisilvae 3-3.</title>
        <authorList>
            <person name="Zhou G."/>
            <person name="Li M."/>
            <person name="Wang G."/>
        </authorList>
    </citation>
    <scope>NUCLEOTIDE SEQUENCE [LARGE SCALE GENOMIC DNA]</scope>
    <source>
        <strain evidence="2 3">3-3</strain>
    </source>
</reference>
<dbReference type="InterPro" id="IPR014710">
    <property type="entry name" value="RmlC-like_jellyroll"/>
</dbReference>
<gene>
    <name evidence="2" type="ORF">OI18_21685</name>
</gene>
<dbReference type="EMBL" id="JSVC01000033">
    <property type="protein sequence ID" value="KIC92669.1"/>
    <property type="molecule type" value="Genomic_DNA"/>
</dbReference>
<dbReference type="InterPro" id="IPR013096">
    <property type="entry name" value="Cupin_2"/>
</dbReference>
<dbReference type="AlphaFoldDB" id="A0A0C1IQC5"/>
<dbReference type="PANTHER" id="PTHR36440:SF1">
    <property type="entry name" value="PUTATIVE (AFU_ORTHOLOGUE AFUA_8G07350)-RELATED"/>
    <property type="match status" value="1"/>
</dbReference>
<keyword evidence="3" id="KW-1185">Reference proteome</keyword>
<dbReference type="Pfam" id="PF07883">
    <property type="entry name" value="Cupin_2"/>
    <property type="match status" value="1"/>
</dbReference>
<dbReference type="CDD" id="cd02215">
    <property type="entry name" value="cupin_QDO_N_C"/>
    <property type="match status" value="1"/>
</dbReference>